<keyword evidence="1" id="KW-0732">Signal</keyword>
<evidence type="ECO:0000313" key="2">
    <source>
        <dbReference type="EMBL" id="EAJ9869244.1"/>
    </source>
</evidence>
<evidence type="ECO:0000256" key="1">
    <source>
        <dbReference type="SAM" id="SignalP"/>
    </source>
</evidence>
<dbReference type="SUPFAM" id="SSF56935">
    <property type="entry name" value="Porins"/>
    <property type="match status" value="1"/>
</dbReference>
<dbReference type="EMBL" id="AACCAF010000006">
    <property type="protein sequence ID" value="EAJ9869244.1"/>
    <property type="molecule type" value="Genomic_DNA"/>
</dbReference>
<name>A0A5T0K3E2_CAMCO</name>
<sequence>MKLVKLSLVAALAASAFSVANATPLEEAIKDIDVSGVLRYRYETGNEWSDINGVAPNEGGSISGKQDHKYRAQLNFSGAIADNFKAFVQLDYSAKDGGYGTNNRSNSSTLNVRQLYLTYTDENVATSVILGKQQLNTIWTDNAIDGLVGTGVKVVNNSIDGLTLAAFAVDSYNSDEQGGELGTVLNFSENLYGAAAIGSYEVFNGQLNPQLWLAYMTDNAFFYALDAAYNTTIFDGVNWTLEGAYLGNSLDNERKDLGNGNGNFFALNGSIEVNGWDATLGGLYYGKKDKATVTVIEDQGNLGSLLAGEEIFYTKGSNLNGDTGRNIFGFVKAGYTFNETVRLGADFVYGGTKTEAGNGGDKLEAVARVDYKYSPKLNFSAFYSYVNVDKDTDSTHRDAVRLQALYKF</sequence>
<accession>A0A5T0K3E2</accession>
<feature type="chain" id="PRO_5024893408" evidence="1">
    <location>
        <begin position="23"/>
        <end position="408"/>
    </location>
</feature>
<proteinExistence type="predicted"/>
<dbReference type="Pfam" id="PF05538">
    <property type="entry name" value="Campylo_MOMP"/>
    <property type="match status" value="1"/>
</dbReference>
<dbReference type="AlphaFoldDB" id="A0A5T0K3E2"/>
<protein>
    <submittedName>
        <fullName evidence="2">Major outer membrane protein</fullName>
    </submittedName>
</protein>
<dbReference type="InterPro" id="IPR008439">
    <property type="entry name" value="Campylo_MOMP"/>
</dbReference>
<comment type="caution">
    <text evidence="2">The sequence shown here is derived from an EMBL/GenBank/DDBJ whole genome shotgun (WGS) entry which is preliminary data.</text>
</comment>
<reference evidence="2" key="1">
    <citation type="submission" date="2019-04" db="EMBL/GenBank/DDBJ databases">
        <authorList>
            <consortium name="NARMS: The National Antimicrobial Resistance Monitoring System"/>
        </authorList>
    </citation>
    <scope>NUCLEOTIDE SEQUENCE</scope>
    <source>
        <strain evidence="2">FSIS11918841</strain>
    </source>
</reference>
<gene>
    <name evidence="2" type="ORF">E5B41_01700</name>
</gene>
<feature type="signal peptide" evidence="1">
    <location>
        <begin position="1"/>
        <end position="22"/>
    </location>
</feature>
<organism evidence="2">
    <name type="scientific">Campylobacter coli</name>
    <dbReference type="NCBI Taxonomy" id="195"/>
    <lineage>
        <taxon>Bacteria</taxon>
        <taxon>Pseudomonadati</taxon>
        <taxon>Campylobacterota</taxon>
        <taxon>Epsilonproteobacteria</taxon>
        <taxon>Campylobacterales</taxon>
        <taxon>Campylobacteraceae</taxon>
        <taxon>Campylobacter</taxon>
    </lineage>
</organism>